<dbReference type="EMBL" id="JACAPU010000020">
    <property type="protein sequence ID" value="NWB48397.1"/>
    <property type="molecule type" value="Genomic_DNA"/>
</dbReference>
<sequence>MKHYDVAIIGGGPAGSATAITLGRLGWRVLLTDSAPAGRFRVGEGFPPSARSLLNDLGVLEGFLDARHRTSYGNVSVWGSDEPHADDFIFHTHGQGYQLDRAAFDQQLRTAARQAGVSVHASTRLSQTAAEDGFHLQLSRDGHEQPAHSRWLIDAGGRPAVFARQQGAQRLTDDRLVAFYLLLHSPQGTDQDGRTLVEAVEHGWWYSVLLPSGERLVTYLSDLDLLDRQQLLSSEGLWQQLAQTRLLWELCQAHGYRPGTSVHGMDAGSGRLSLFHGERWAAVGDAALSFDPLSSQGIATALYCGQHCAQAVHAALQGDPEVLPGYADLLTRIYAAYLSNRQQFYGMEKRWSESTFWKRRQVRKALFNSAGRAKRAGSSDLGLT</sequence>
<dbReference type="AlphaFoldDB" id="A0A7Y7WFE8"/>
<dbReference type="InterPro" id="IPR002938">
    <property type="entry name" value="FAD-bd"/>
</dbReference>
<reference evidence="2 3" key="1">
    <citation type="submission" date="2020-04" db="EMBL/GenBank/DDBJ databases">
        <title>Molecular characterization of pseudomonads from Agaricus bisporus reveal novel blotch 2 pathogens in Western Europe.</title>
        <authorList>
            <person name="Taparia T."/>
            <person name="Krijger M."/>
            <person name="Haynes E."/>
            <person name="Elpinstone J.G."/>
            <person name="Noble R."/>
            <person name="Van Der Wolf J."/>
        </authorList>
    </citation>
    <scope>NUCLEOTIDE SEQUENCE [LARGE SCALE GENOMIC DNA]</scope>
    <source>
        <strain evidence="2 3">F1001</strain>
    </source>
</reference>
<dbReference type="Pfam" id="PF01494">
    <property type="entry name" value="FAD_binding_3"/>
    <property type="match status" value="1"/>
</dbReference>
<feature type="domain" description="FAD-binding" evidence="1">
    <location>
        <begin position="4"/>
        <end position="301"/>
    </location>
</feature>
<organism evidence="2 3">
    <name type="scientific">Pseudomonas gingeri</name>
    <dbReference type="NCBI Taxonomy" id="117681"/>
    <lineage>
        <taxon>Bacteria</taxon>
        <taxon>Pseudomonadati</taxon>
        <taxon>Pseudomonadota</taxon>
        <taxon>Gammaproteobacteria</taxon>
        <taxon>Pseudomonadales</taxon>
        <taxon>Pseudomonadaceae</taxon>
        <taxon>Pseudomonas</taxon>
    </lineage>
</organism>
<dbReference type="GO" id="GO:0071949">
    <property type="term" value="F:FAD binding"/>
    <property type="evidence" value="ECO:0007669"/>
    <property type="project" value="InterPro"/>
</dbReference>
<dbReference type="InterPro" id="IPR036188">
    <property type="entry name" value="FAD/NAD-bd_sf"/>
</dbReference>
<dbReference type="RefSeq" id="WP_177144686.1">
    <property type="nucleotide sequence ID" value="NZ_JACAPU010000020.1"/>
</dbReference>
<dbReference type="InterPro" id="IPR050816">
    <property type="entry name" value="Flavin-dep_Halogenase_NPB"/>
</dbReference>
<dbReference type="SUPFAM" id="SSF51905">
    <property type="entry name" value="FAD/NAD(P)-binding domain"/>
    <property type="match status" value="1"/>
</dbReference>
<evidence type="ECO:0000259" key="1">
    <source>
        <dbReference type="Pfam" id="PF01494"/>
    </source>
</evidence>
<dbReference type="Gene3D" id="3.30.9.100">
    <property type="match status" value="1"/>
</dbReference>
<evidence type="ECO:0000313" key="2">
    <source>
        <dbReference type="EMBL" id="NWB48397.1"/>
    </source>
</evidence>
<protein>
    <submittedName>
        <fullName evidence="2">NAD(P)/FAD-dependent oxidoreductase</fullName>
    </submittedName>
</protein>
<proteinExistence type="predicted"/>
<dbReference type="Proteomes" id="UP000582981">
    <property type="component" value="Unassembled WGS sequence"/>
</dbReference>
<dbReference type="Gene3D" id="3.50.50.60">
    <property type="entry name" value="FAD/NAD(P)-binding domain"/>
    <property type="match status" value="1"/>
</dbReference>
<gene>
    <name evidence="2" type="ORF">HX829_18045</name>
</gene>
<dbReference type="PANTHER" id="PTHR43747">
    <property type="entry name" value="FAD-BINDING PROTEIN"/>
    <property type="match status" value="1"/>
</dbReference>
<evidence type="ECO:0000313" key="3">
    <source>
        <dbReference type="Proteomes" id="UP000582981"/>
    </source>
</evidence>
<dbReference type="PANTHER" id="PTHR43747:SF1">
    <property type="entry name" value="SLR1998 PROTEIN"/>
    <property type="match status" value="1"/>
</dbReference>
<dbReference type="GO" id="GO:0003824">
    <property type="term" value="F:catalytic activity"/>
    <property type="evidence" value="ECO:0007669"/>
    <property type="project" value="UniProtKB-ARBA"/>
</dbReference>
<name>A0A7Y7WFE8_9PSED</name>
<dbReference type="PRINTS" id="PR00420">
    <property type="entry name" value="RNGMNOXGNASE"/>
</dbReference>
<accession>A0A7Y7WFE8</accession>
<comment type="caution">
    <text evidence="2">The sequence shown here is derived from an EMBL/GenBank/DDBJ whole genome shotgun (WGS) entry which is preliminary data.</text>
</comment>